<proteinExistence type="predicted"/>
<dbReference type="SUPFAM" id="SSF51197">
    <property type="entry name" value="Clavaminate synthase-like"/>
    <property type="match status" value="1"/>
</dbReference>
<dbReference type="FunCoup" id="K5WWC4">
    <property type="interactions" value="17"/>
</dbReference>
<dbReference type="GO" id="GO:0005759">
    <property type="term" value="C:mitochondrial matrix"/>
    <property type="evidence" value="ECO:0007669"/>
    <property type="project" value="TreeGrafter"/>
</dbReference>
<protein>
    <recommendedName>
        <fullName evidence="2">Fe2OG dioxygenase domain-containing protein</fullName>
    </recommendedName>
</protein>
<dbReference type="Proteomes" id="UP000008493">
    <property type="component" value="Unassembled WGS sequence"/>
</dbReference>
<dbReference type="Pfam" id="PF13532">
    <property type="entry name" value="2OG-FeII_Oxy_2"/>
    <property type="match status" value="1"/>
</dbReference>
<dbReference type="PANTHER" id="PTHR21052">
    <property type="entry name" value="SPERMATOGENESIS ASSOCIATED 11-RELATED"/>
    <property type="match status" value="1"/>
</dbReference>
<evidence type="ECO:0000313" key="4">
    <source>
        <dbReference type="Proteomes" id="UP000008493"/>
    </source>
</evidence>
<dbReference type="PROSITE" id="PS51471">
    <property type="entry name" value="FE2OG_OXY"/>
    <property type="match status" value="1"/>
</dbReference>
<dbReference type="InterPro" id="IPR005123">
    <property type="entry name" value="Oxoglu/Fe-dep_dioxygenase_dom"/>
</dbReference>
<evidence type="ECO:0000259" key="2">
    <source>
        <dbReference type="PROSITE" id="PS51471"/>
    </source>
</evidence>
<feature type="domain" description="Fe2OG dioxygenase" evidence="2">
    <location>
        <begin position="172"/>
        <end position="321"/>
    </location>
</feature>
<reference evidence="4" key="1">
    <citation type="journal article" date="2012" name="Proc. Natl. Acad. Sci. U.S.A.">
        <title>Genome sequence of the button mushroom Agaricus bisporus reveals mechanisms governing adaptation to a humic-rich ecological niche.</title>
        <authorList>
            <person name="Morin E."/>
            <person name="Kohler A."/>
            <person name="Baker A.R."/>
            <person name="Foulongne-Oriol M."/>
            <person name="Lombard V."/>
            <person name="Nagy L.G."/>
            <person name="Ohm R.A."/>
            <person name="Patyshakuliyeva A."/>
            <person name="Brun A."/>
            <person name="Aerts A.L."/>
            <person name="Bailey A.M."/>
            <person name="Billette C."/>
            <person name="Coutinho P.M."/>
            <person name="Deakin G."/>
            <person name="Doddapaneni H."/>
            <person name="Floudas D."/>
            <person name="Grimwood J."/>
            <person name="Hilden K."/>
            <person name="Kuees U."/>
            <person name="LaButti K.M."/>
            <person name="Lapidus A."/>
            <person name="Lindquist E.A."/>
            <person name="Lucas S.M."/>
            <person name="Murat C."/>
            <person name="Riley R.W."/>
            <person name="Salamov A.A."/>
            <person name="Schmutz J."/>
            <person name="Subramanian V."/>
            <person name="Woesten H.A.B."/>
            <person name="Xu J."/>
            <person name="Eastwood D.C."/>
            <person name="Foster G.D."/>
            <person name="Sonnenberg A.S."/>
            <person name="Cullen D."/>
            <person name="de Vries R.P."/>
            <person name="Lundell T."/>
            <person name="Hibbett D.S."/>
            <person name="Henrissat B."/>
            <person name="Burton K.S."/>
            <person name="Kerrigan R.W."/>
            <person name="Challen M.P."/>
            <person name="Grigoriev I.V."/>
            <person name="Martin F."/>
        </authorList>
    </citation>
    <scope>NUCLEOTIDE SEQUENCE [LARGE SCALE GENOMIC DNA]</scope>
    <source>
        <strain evidence="4">JB137-S8 / ATCC MYA-4627 / FGSC 10392</strain>
    </source>
</reference>
<dbReference type="GO" id="GO:0006631">
    <property type="term" value="P:fatty acid metabolic process"/>
    <property type="evidence" value="ECO:0007669"/>
    <property type="project" value="TreeGrafter"/>
</dbReference>
<dbReference type="InterPro" id="IPR027450">
    <property type="entry name" value="AlkB-like"/>
</dbReference>
<dbReference type="GeneID" id="18825597"/>
<dbReference type="InParanoid" id="K5WWC4"/>
<dbReference type="HOGENOM" id="CLU_052246_2_0_1"/>
<dbReference type="PANTHER" id="PTHR21052:SF0">
    <property type="entry name" value="ALPHA-KETOGLUTARATE-DEPENDENT DIOXYGENASE ALKB HOMOLOG 7, MITOCHONDRIAL"/>
    <property type="match status" value="1"/>
</dbReference>
<dbReference type="eggNOG" id="KOG4176">
    <property type="taxonomic scope" value="Eukaryota"/>
</dbReference>
<dbReference type="GO" id="GO:0016706">
    <property type="term" value="F:2-oxoglutarate-dependent dioxygenase activity"/>
    <property type="evidence" value="ECO:0007669"/>
    <property type="project" value="TreeGrafter"/>
</dbReference>
<dbReference type="EMBL" id="JH971389">
    <property type="protein sequence ID" value="EKM79786.1"/>
    <property type="molecule type" value="Genomic_DNA"/>
</dbReference>
<dbReference type="Gene3D" id="2.60.120.590">
    <property type="entry name" value="Alpha-ketoglutarate-dependent dioxygenase AlkB-like"/>
    <property type="match status" value="1"/>
</dbReference>
<dbReference type="GO" id="GO:0006974">
    <property type="term" value="P:DNA damage response"/>
    <property type="evidence" value="ECO:0007669"/>
    <property type="project" value="InterPro"/>
</dbReference>
<feature type="region of interest" description="Disordered" evidence="1">
    <location>
        <begin position="1"/>
        <end position="20"/>
    </location>
</feature>
<organism evidence="3 4">
    <name type="scientific">Agaricus bisporus var. burnettii (strain JB137-S8 / ATCC MYA-4627 / FGSC 10392)</name>
    <name type="common">White button mushroom</name>
    <dbReference type="NCBI Taxonomy" id="597362"/>
    <lineage>
        <taxon>Eukaryota</taxon>
        <taxon>Fungi</taxon>
        <taxon>Dikarya</taxon>
        <taxon>Basidiomycota</taxon>
        <taxon>Agaricomycotina</taxon>
        <taxon>Agaricomycetes</taxon>
        <taxon>Agaricomycetidae</taxon>
        <taxon>Agaricales</taxon>
        <taxon>Agaricineae</taxon>
        <taxon>Agaricaceae</taxon>
        <taxon>Agaricus</taxon>
    </lineage>
</organism>
<dbReference type="KEGG" id="abp:AGABI1DRAFT119870"/>
<dbReference type="InterPro" id="IPR032870">
    <property type="entry name" value="ALKBH7-like"/>
</dbReference>
<dbReference type="InterPro" id="IPR037151">
    <property type="entry name" value="AlkB-like_sf"/>
</dbReference>
<accession>K5WWC4</accession>
<gene>
    <name evidence="3" type="ORF">AGABI1DRAFT_119870</name>
</gene>
<name>K5WWC4_AGABU</name>
<keyword evidence="4" id="KW-1185">Reference proteome</keyword>
<dbReference type="AlphaFoldDB" id="K5WWC4"/>
<feature type="compositionally biased region" description="Basic and acidic residues" evidence="1">
    <location>
        <begin position="9"/>
        <end position="20"/>
    </location>
</feature>
<dbReference type="OrthoDB" id="412814at2759"/>
<dbReference type="RefSeq" id="XP_007329124.1">
    <property type="nucleotide sequence ID" value="XM_007329062.1"/>
</dbReference>
<sequence length="331" mass="36296">MDTSTSTDNNKRKLTEDDHQICHPRKHLRIEIPSTIFPSTISDTLSSTTTSPSSLFSAISPPQRDLDHPSSATTCTLQTPALLIAPPISGLYFNPGLEIPADLADSVFTFCMSTYFCNPKINQIMLFTRLSSQSTTSLPPILNRLLDTLFTLLRPHIPVETHNLLFPAASTQARQVILNLYTPGEGIASHVDLLKRFGDGIIGVSLGSGCVMRFARTLAETSTPGEGPARLSIHDEPVNLSDPLSCPESDVDEGVAYNVYLPERSVLVLSSDARYKWTHGIEKRKSDFISCPDCVPDIPSAIKGRWVERGTRLSITYRWLLPGADVVGCDE</sequence>
<dbReference type="OMA" id="INQIMLF"/>
<evidence type="ECO:0000313" key="3">
    <source>
        <dbReference type="EMBL" id="EKM79786.1"/>
    </source>
</evidence>
<evidence type="ECO:0000256" key="1">
    <source>
        <dbReference type="SAM" id="MobiDB-lite"/>
    </source>
</evidence>